<dbReference type="InterPro" id="IPR036249">
    <property type="entry name" value="Thioredoxin-like_sf"/>
</dbReference>
<organism evidence="2 3">
    <name type="scientific">Thiohalobacter thiocyanaticus</name>
    <dbReference type="NCBI Taxonomy" id="585455"/>
    <lineage>
        <taxon>Bacteria</taxon>
        <taxon>Pseudomonadati</taxon>
        <taxon>Pseudomonadota</taxon>
        <taxon>Gammaproteobacteria</taxon>
        <taxon>Thiohalobacterales</taxon>
        <taxon>Thiohalobacteraceae</taxon>
        <taxon>Thiohalobacter</taxon>
    </lineage>
</organism>
<evidence type="ECO:0000313" key="3">
    <source>
        <dbReference type="Proteomes" id="UP000218765"/>
    </source>
</evidence>
<dbReference type="OrthoDB" id="9793736at2"/>
<dbReference type="AlphaFoldDB" id="A0A1Z4VTJ9"/>
<keyword evidence="3" id="KW-1185">Reference proteome</keyword>
<sequence length="128" mass="14525">MRQLIRLFFRGVRAVLGPFMLLGEKLSRAQPIERSAAEQAEVDAATRRLALYQYRTCPFCIKVRRTLRALALNIELRDAQHDPGHRQALEAGGGKVQVPCLRIEEGDGSVTWLYESDAINQYLHSRFG</sequence>
<gene>
    <name evidence="2" type="ORF">FOKN1_2358</name>
</gene>
<evidence type="ECO:0000313" key="2">
    <source>
        <dbReference type="EMBL" id="BAZ94732.1"/>
    </source>
</evidence>
<dbReference type="PROSITE" id="PS51354">
    <property type="entry name" value="GLUTAREDOXIN_2"/>
    <property type="match status" value="1"/>
</dbReference>
<dbReference type="SUPFAM" id="SSF52833">
    <property type="entry name" value="Thioredoxin-like"/>
    <property type="match status" value="1"/>
</dbReference>
<dbReference type="CDD" id="cd00570">
    <property type="entry name" value="GST_N_family"/>
    <property type="match status" value="1"/>
</dbReference>
<accession>A0A1Z4VTJ9</accession>
<dbReference type="Gene3D" id="3.40.30.10">
    <property type="entry name" value="Glutaredoxin"/>
    <property type="match status" value="1"/>
</dbReference>
<dbReference type="PROSITE" id="PS00195">
    <property type="entry name" value="GLUTAREDOXIN_1"/>
    <property type="match status" value="1"/>
</dbReference>
<dbReference type="RefSeq" id="WP_096366796.1">
    <property type="nucleotide sequence ID" value="NZ_AP018052.1"/>
</dbReference>
<dbReference type="Pfam" id="PF13417">
    <property type="entry name" value="GST_N_3"/>
    <property type="match status" value="1"/>
</dbReference>
<proteinExistence type="predicted"/>
<dbReference type="InterPro" id="IPR004045">
    <property type="entry name" value="Glutathione_S-Trfase_N"/>
</dbReference>
<dbReference type="Proteomes" id="UP000218765">
    <property type="component" value="Chromosome"/>
</dbReference>
<dbReference type="EMBL" id="AP018052">
    <property type="protein sequence ID" value="BAZ94732.1"/>
    <property type="molecule type" value="Genomic_DNA"/>
</dbReference>
<dbReference type="InterPro" id="IPR011767">
    <property type="entry name" value="GLR_AS"/>
</dbReference>
<feature type="domain" description="GST N-terminal" evidence="1">
    <location>
        <begin position="47"/>
        <end position="128"/>
    </location>
</feature>
<reference evidence="2 3" key="1">
    <citation type="submission" date="2017-05" db="EMBL/GenBank/DDBJ databases">
        <title>Thiocyanate degradation by Thiohalobacter thiocyanaticus FOKN1.</title>
        <authorList>
            <person name="Oshiki M."/>
            <person name="Fukushima T."/>
            <person name="Kawano S."/>
            <person name="Nakagawa J."/>
        </authorList>
    </citation>
    <scope>NUCLEOTIDE SEQUENCE [LARGE SCALE GENOMIC DNA]</scope>
    <source>
        <strain evidence="2 3">FOKN1</strain>
    </source>
</reference>
<name>A0A1Z4VTJ9_9GAMM</name>
<evidence type="ECO:0000259" key="1">
    <source>
        <dbReference type="PROSITE" id="PS50404"/>
    </source>
</evidence>
<protein>
    <submittedName>
        <fullName evidence="2">Glutaredoxin</fullName>
    </submittedName>
</protein>
<dbReference type="PROSITE" id="PS50404">
    <property type="entry name" value="GST_NTER"/>
    <property type="match status" value="1"/>
</dbReference>
<dbReference type="KEGG" id="ttc:FOKN1_2358"/>